<dbReference type="EMBL" id="AP024702">
    <property type="protein sequence ID" value="BCX49094.1"/>
    <property type="molecule type" value="Genomic_DNA"/>
</dbReference>
<evidence type="ECO:0000313" key="3">
    <source>
        <dbReference type="Proteomes" id="UP001374893"/>
    </source>
</evidence>
<evidence type="ECO:0000313" key="2">
    <source>
        <dbReference type="EMBL" id="BCX49094.1"/>
    </source>
</evidence>
<protein>
    <submittedName>
        <fullName evidence="2">Uncharacterized protein</fullName>
    </submittedName>
</protein>
<dbReference type="RefSeq" id="WP_338685552.1">
    <property type="nucleotide sequence ID" value="NZ_AP024702.1"/>
</dbReference>
<keyword evidence="3" id="KW-1185">Reference proteome</keyword>
<sequence>MKALYLSAIGIALGSSAIAQERCCQPGSNTPRVFRDAATHDTIVGNARPRPNPISSMRRVVMPEEVKVSEAPKPESILARSEVLYRGNIATLIPKRAVLHLPSGLRGALARPAEGQGVKFVQWSQFYAANRSWIRTVEVTRAQAEGMEAMPEETVEKFKESREMIVATYQTGPISVMPVKEPEAATATTDETTTAVER</sequence>
<reference evidence="2 3" key="1">
    <citation type="submission" date="2021-06" db="EMBL/GenBank/DDBJ databases">
        <title>Complete genome of Haloferula helveola possessing various polysaccharide degrading enzymes.</title>
        <authorList>
            <person name="Takami H."/>
            <person name="Huang C."/>
            <person name="Hamasaki K."/>
        </authorList>
    </citation>
    <scope>NUCLEOTIDE SEQUENCE [LARGE SCALE GENOMIC DNA]</scope>
    <source>
        <strain evidence="2 3">CN-1</strain>
    </source>
</reference>
<accession>A0ABM7RML3</accession>
<feature type="signal peptide" evidence="1">
    <location>
        <begin position="1"/>
        <end position="19"/>
    </location>
</feature>
<feature type="chain" id="PRO_5046686226" evidence="1">
    <location>
        <begin position="20"/>
        <end position="198"/>
    </location>
</feature>
<gene>
    <name evidence="2" type="ORF">HAHE_30020</name>
</gene>
<evidence type="ECO:0000256" key="1">
    <source>
        <dbReference type="SAM" id="SignalP"/>
    </source>
</evidence>
<proteinExistence type="predicted"/>
<name>A0ABM7RML3_9BACT</name>
<keyword evidence="1" id="KW-0732">Signal</keyword>
<organism evidence="2 3">
    <name type="scientific">Haloferula helveola</name>
    <dbReference type="NCBI Taxonomy" id="490095"/>
    <lineage>
        <taxon>Bacteria</taxon>
        <taxon>Pseudomonadati</taxon>
        <taxon>Verrucomicrobiota</taxon>
        <taxon>Verrucomicrobiia</taxon>
        <taxon>Verrucomicrobiales</taxon>
        <taxon>Verrucomicrobiaceae</taxon>
        <taxon>Haloferula</taxon>
    </lineage>
</organism>
<dbReference type="Proteomes" id="UP001374893">
    <property type="component" value="Chromosome"/>
</dbReference>